<keyword evidence="4" id="KW-1185">Reference proteome</keyword>
<dbReference type="Proteomes" id="UP001139354">
    <property type="component" value="Unassembled WGS sequence"/>
</dbReference>
<name>A0A9X1LWA8_9MICO</name>
<evidence type="ECO:0000313" key="4">
    <source>
        <dbReference type="Proteomes" id="UP001139354"/>
    </source>
</evidence>
<accession>A0A9X1LWA8</accession>
<dbReference type="Gene3D" id="2.40.160.210">
    <property type="entry name" value="Acyl-CoA thioesterase, double hotdog domain"/>
    <property type="match status" value="1"/>
</dbReference>
<dbReference type="AlphaFoldDB" id="A0A9X1LWA8"/>
<dbReference type="Pfam" id="PF20789">
    <property type="entry name" value="4HBT_3C"/>
    <property type="match status" value="1"/>
</dbReference>
<evidence type="ECO:0000259" key="1">
    <source>
        <dbReference type="Pfam" id="PF13622"/>
    </source>
</evidence>
<dbReference type="RefSeq" id="WP_229385015.1">
    <property type="nucleotide sequence ID" value="NZ_JAGTTN010000004.1"/>
</dbReference>
<proteinExistence type="predicted"/>
<evidence type="ECO:0000313" key="3">
    <source>
        <dbReference type="EMBL" id="MCC2033047.1"/>
    </source>
</evidence>
<reference evidence="3" key="1">
    <citation type="submission" date="2021-04" db="EMBL/GenBank/DDBJ databases">
        <title>Microbacterium tenobrionis sp. nov. and Microbacterium allomyrinae sp. nov., isolated from larvae of Tenobrio molitor and Allomyrina dichotoma, respectively.</title>
        <authorList>
            <person name="Lee S.D."/>
        </authorList>
    </citation>
    <scope>NUCLEOTIDE SEQUENCE</scope>
    <source>
        <strain evidence="3">BWT-G7</strain>
    </source>
</reference>
<evidence type="ECO:0000259" key="2">
    <source>
        <dbReference type="Pfam" id="PF20789"/>
    </source>
</evidence>
<gene>
    <name evidence="3" type="ORF">KEC57_12735</name>
</gene>
<dbReference type="EMBL" id="JAGTTN010000004">
    <property type="protein sequence ID" value="MCC2033047.1"/>
    <property type="molecule type" value="Genomic_DNA"/>
</dbReference>
<dbReference type="InterPro" id="IPR029069">
    <property type="entry name" value="HotDog_dom_sf"/>
</dbReference>
<dbReference type="InterPro" id="IPR042171">
    <property type="entry name" value="Acyl-CoA_hotdog"/>
</dbReference>
<dbReference type="SUPFAM" id="SSF54637">
    <property type="entry name" value="Thioesterase/thiol ester dehydrase-isomerase"/>
    <property type="match status" value="1"/>
</dbReference>
<dbReference type="InterPro" id="IPR049450">
    <property type="entry name" value="ACOT8-like_C"/>
</dbReference>
<feature type="domain" description="Acyl-CoA thioesterase-like C-terminal" evidence="2">
    <location>
        <begin position="144"/>
        <end position="253"/>
    </location>
</feature>
<dbReference type="Pfam" id="PF13622">
    <property type="entry name" value="4HBT_3"/>
    <property type="match status" value="1"/>
</dbReference>
<protein>
    <submittedName>
        <fullName evidence="3">Thioesterase family protein</fullName>
    </submittedName>
</protein>
<feature type="domain" description="Acyl-CoA thioesterase-like N-terminal HotDog" evidence="1">
    <location>
        <begin position="21"/>
        <end position="106"/>
    </location>
</feature>
<sequence>MPAYFRRLDATRFAATDAVQGAWNTDEQHIAPALGLLTHALERDRHERQSSPLTMSRISFDILGTLPIDTIDVTTRVIRAGRTIELAEATLHHAGRPASIARAWFAQNHDTAAIAGTNLPGLLAADTMQAWSPSHIWPGRFVTTVDVRRNEVEPGRAQFWMRPRFPLLEGETISPTARMLGLVDIANGITPRVAPAEAYFPNVDLDVHLFRAPESVWIGFDTTVSFGPGGHGLTHSLLHDEHGPIGALLQALTVRPRSTT</sequence>
<organism evidence="3 4">
    <name type="scientific">Microbacterium allomyrinae</name>
    <dbReference type="NCBI Taxonomy" id="2830666"/>
    <lineage>
        <taxon>Bacteria</taxon>
        <taxon>Bacillati</taxon>
        <taxon>Actinomycetota</taxon>
        <taxon>Actinomycetes</taxon>
        <taxon>Micrococcales</taxon>
        <taxon>Microbacteriaceae</taxon>
        <taxon>Microbacterium</taxon>
    </lineage>
</organism>
<dbReference type="InterPro" id="IPR049449">
    <property type="entry name" value="TesB_ACOT8-like_N"/>
</dbReference>
<comment type="caution">
    <text evidence="3">The sequence shown here is derived from an EMBL/GenBank/DDBJ whole genome shotgun (WGS) entry which is preliminary data.</text>
</comment>